<dbReference type="GO" id="GO:0006310">
    <property type="term" value="P:DNA recombination"/>
    <property type="evidence" value="ECO:0007669"/>
    <property type="project" value="UniProtKB-KW"/>
</dbReference>
<dbReference type="InterPro" id="IPR010998">
    <property type="entry name" value="Integrase_recombinase_N"/>
</dbReference>
<evidence type="ECO:0000256" key="3">
    <source>
        <dbReference type="ARBA" id="ARBA00023172"/>
    </source>
</evidence>
<evidence type="ECO:0000256" key="1">
    <source>
        <dbReference type="ARBA" id="ARBA00008857"/>
    </source>
</evidence>
<dbReference type="PANTHER" id="PTHR30349:SF64">
    <property type="entry name" value="PROPHAGE INTEGRASE INTD-RELATED"/>
    <property type="match status" value="1"/>
</dbReference>
<dbReference type="SUPFAM" id="SSF56349">
    <property type="entry name" value="DNA breaking-rejoining enzymes"/>
    <property type="match status" value="1"/>
</dbReference>
<dbReference type="EMBL" id="FOLQ01000009">
    <property type="protein sequence ID" value="SFE03896.1"/>
    <property type="molecule type" value="Genomic_DNA"/>
</dbReference>
<sequence>MARTSDSPVTYLLRDPKSKKPTPINCIVRFNNNRINAGTGFKILPAFWNLKTSRVKNVVDAVDKDHINNFLSGLENSIKAIISELKAGRNLTVEAVRGRVDDYLKPQPKPEEPTQAALFSFIEQYIEQAPTRVNNETNKTVGYRTIQKYRTVLKVLREFAETYPRPLDFDTVDLEFYGAFKNYLTIGKGFTTNNVGKYIATLKVFLNEATLSQKKLGVTVDQSYREKRFKAVKEDADNIYLSEQEIQHLYNLNLTDKPRLERVRDLFVVGCYTGLRFSDFTALRPEYIKDGLIRMEQFKTQGKVVIPCHPVVKTLLEKYSGQLPQSISNQKMNDYLKELCHFAGIISKESKAQTKGGKRVTSVLEKWQMVSTHTARRSFATNMYLLGVPAITIMRITGYKTEKAFMQYIKLDEEQHAQIMAAHWQRHFQSQAAIVAE</sequence>
<dbReference type="RefSeq" id="WP_093830149.1">
    <property type="nucleotide sequence ID" value="NZ_FOLQ01000009.1"/>
</dbReference>
<name>A0A1I1X8Z9_9BACT</name>
<proteinExistence type="inferred from homology"/>
<dbReference type="AlphaFoldDB" id="A0A1I1X8Z9"/>
<protein>
    <submittedName>
        <fullName evidence="5">Site-specific recombinase XerD</fullName>
    </submittedName>
</protein>
<keyword evidence="6" id="KW-1185">Reference proteome</keyword>
<feature type="domain" description="Tyr recombinase" evidence="4">
    <location>
        <begin position="236"/>
        <end position="421"/>
    </location>
</feature>
<dbReference type="InterPro" id="IPR011010">
    <property type="entry name" value="DNA_brk_join_enz"/>
</dbReference>
<evidence type="ECO:0000313" key="5">
    <source>
        <dbReference type="EMBL" id="SFE03896.1"/>
    </source>
</evidence>
<gene>
    <name evidence="5" type="ORF">SAMN05216167_109214</name>
</gene>
<dbReference type="GO" id="GO:0003677">
    <property type="term" value="F:DNA binding"/>
    <property type="evidence" value="ECO:0007669"/>
    <property type="project" value="UniProtKB-KW"/>
</dbReference>
<dbReference type="STRING" id="662367.SAMN05216167_109214"/>
<dbReference type="PANTHER" id="PTHR30349">
    <property type="entry name" value="PHAGE INTEGRASE-RELATED"/>
    <property type="match status" value="1"/>
</dbReference>
<dbReference type="InterPro" id="IPR025269">
    <property type="entry name" value="SAM-like_dom"/>
</dbReference>
<reference evidence="5 6" key="1">
    <citation type="submission" date="2016-10" db="EMBL/GenBank/DDBJ databases">
        <authorList>
            <person name="de Groot N.N."/>
        </authorList>
    </citation>
    <scope>NUCLEOTIDE SEQUENCE [LARGE SCALE GENOMIC DNA]</scope>
    <source>
        <strain evidence="5 6">DSM 26130</strain>
    </source>
</reference>
<dbReference type="Pfam" id="PF00589">
    <property type="entry name" value="Phage_integrase"/>
    <property type="match status" value="1"/>
</dbReference>
<dbReference type="CDD" id="cd01185">
    <property type="entry name" value="INTN1_C_like"/>
    <property type="match status" value="1"/>
</dbReference>
<dbReference type="Proteomes" id="UP000198598">
    <property type="component" value="Unassembled WGS sequence"/>
</dbReference>
<dbReference type="OrthoDB" id="1493636at2"/>
<evidence type="ECO:0000259" key="4">
    <source>
        <dbReference type="PROSITE" id="PS51898"/>
    </source>
</evidence>
<dbReference type="Gene3D" id="1.10.150.130">
    <property type="match status" value="1"/>
</dbReference>
<dbReference type="Pfam" id="PF13102">
    <property type="entry name" value="Phage_int_SAM_5"/>
    <property type="match status" value="1"/>
</dbReference>
<comment type="similarity">
    <text evidence="1">Belongs to the 'phage' integrase family.</text>
</comment>
<dbReference type="InterPro" id="IPR013762">
    <property type="entry name" value="Integrase-like_cat_sf"/>
</dbReference>
<keyword evidence="2" id="KW-0238">DNA-binding</keyword>
<dbReference type="InterPro" id="IPR002104">
    <property type="entry name" value="Integrase_catalytic"/>
</dbReference>
<accession>A0A1I1X8Z9</accession>
<evidence type="ECO:0000256" key="2">
    <source>
        <dbReference type="ARBA" id="ARBA00023125"/>
    </source>
</evidence>
<dbReference type="GO" id="GO:0015074">
    <property type="term" value="P:DNA integration"/>
    <property type="evidence" value="ECO:0007669"/>
    <property type="project" value="InterPro"/>
</dbReference>
<organism evidence="5 6">
    <name type="scientific">Spirosoma endophyticum</name>
    <dbReference type="NCBI Taxonomy" id="662367"/>
    <lineage>
        <taxon>Bacteria</taxon>
        <taxon>Pseudomonadati</taxon>
        <taxon>Bacteroidota</taxon>
        <taxon>Cytophagia</taxon>
        <taxon>Cytophagales</taxon>
        <taxon>Cytophagaceae</taxon>
        <taxon>Spirosoma</taxon>
    </lineage>
</organism>
<keyword evidence="3" id="KW-0233">DNA recombination</keyword>
<dbReference type="Gene3D" id="1.10.443.10">
    <property type="entry name" value="Intergrase catalytic core"/>
    <property type="match status" value="1"/>
</dbReference>
<dbReference type="InterPro" id="IPR050090">
    <property type="entry name" value="Tyrosine_recombinase_XerCD"/>
</dbReference>
<dbReference type="PROSITE" id="PS51898">
    <property type="entry name" value="TYR_RECOMBINASE"/>
    <property type="match status" value="1"/>
</dbReference>
<evidence type="ECO:0000313" key="6">
    <source>
        <dbReference type="Proteomes" id="UP000198598"/>
    </source>
</evidence>